<dbReference type="Gene3D" id="3.40.720.10">
    <property type="entry name" value="Alkaline Phosphatase, subunit A"/>
    <property type="match status" value="1"/>
</dbReference>
<evidence type="ECO:0000259" key="8">
    <source>
        <dbReference type="Pfam" id="PF00884"/>
    </source>
</evidence>
<dbReference type="GO" id="GO:0008484">
    <property type="term" value="F:sulfuric ester hydrolase activity"/>
    <property type="evidence" value="ECO:0007669"/>
    <property type="project" value="InterPro"/>
</dbReference>
<dbReference type="GO" id="GO:0046872">
    <property type="term" value="F:metal ion binding"/>
    <property type="evidence" value="ECO:0007669"/>
    <property type="project" value="UniProtKB-KW"/>
</dbReference>
<protein>
    <submittedName>
        <fullName evidence="9">ARSB</fullName>
    </submittedName>
</protein>
<sequence>MVVRLFGLLLLCGGVSSISQDPPNIVFIVADDYGYNDIGYHGSELKTPNLDKLAKDGIKLENYYVQPICSPTRSQLLSGRYQIHTGLQHGVIMPCVPTALPLEDRTMADKLKEVGYKTHIVGKWHLGFYKEEYTPTKRGFDSFFGYLLGSEDYYTHMRAESGFYGLDFHDNLKPHNQSYGRYSAFEFTKRAQSIIESHKKGSPLFLYLPYQSVHAPLQVPGIYEEKFQFIKDRNRRMFAAMVAAMDEGVGNITETLKSSGLWDNTLIIFTNDNGGQVFAGGNNAPYRGNKASYFEGGVKGVGFVSGPVIKTPGVINQQLMHVSDWFPTLINLVGGSLNGTKPDGYDVWSSIVNNATSPRDEIIYNIDPKSPRKGKSVSTVFDTSVQAALRFGDYKILTGDPGYDKWVPEPTSPFYLTPNQDYVSSSDQNVYLFNIAKDPEERNDLSQSHPEIVDMMLQRLAKWNATAVPVNYPPIDKNCDPSLRGGVWGPWM</sequence>
<dbReference type="PANTHER" id="PTHR10342">
    <property type="entry name" value="ARYLSULFATASE"/>
    <property type="match status" value="1"/>
</dbReference>
<gene>
    <name evidence="9" type="ORF">EB796_001531</name>
</gene>
<keyword evidence="5" id="KW-0106">Calcium</keyword>
<dbReference type="Pfam" id="PF00884">
    <property type="entry name" value="Sulfatase"/>
    <property type="match status" value="1"/>
</dbReference>
<accession>A0A7J7KPQ4</accession>
<dbReference type="Gene3D" id="3.30.1120.10">
    <property type="match status" value="1"/>
</dbReference>
<evidence type="ECO:0000313" key="10">
    <source>
        <dbReference type="Proteomes" id="UP000593567"/>
    </source>
</evidence>
<reference evidence="9" key="1">
    <citation type="submission" date="2020-06" db="EMBL/GenBank/DDBJ databases">
        <title>Draft genome of Bugula neritina, a colonial animal packing powerful symbionts and potential medicines.</title>
        <authorList>
            <person name="Rayko M."/>
        </authorList>
    </citation>
    <scope>NUCLEOTIDE SEQUENCE [LARGE SCALE GENOMIC DNA]</scope>
    <source>
        <strain evidence="9">Kwan_BN1</strain>
    </source>
</reference>
<keyword evidence="3" id="KW-0479">Metal-binding</keyword>
<dbReference type="InterPro" id="IPR000917">
    <property type="entry name" value="Sulfatase_N"/>
</dbReference>
<dbReference type="AlphaFoldDB" id="A0A7J7KPQ4"/>
<dbReference type="OrthoDB" id="103349at2759"/>
<dbReference type="InterPro" id="IPR024607">
    <property type="entry name" value="Sulfatase_CS"/>
</dbReference>
<feature type="domain" description="Sulfatase N-terminal" evidence="8">
    <location>
        <begin position="23"/>
        <end position="334"/>
    </location>
</feature>
<evidence type="ECO:0000313" key="9">
    <source>
        <dbReference type="EMBL" id="KAF6040164.1"/>
    </source>
</evidence>
<dbReference type="CDD" id="cd16029">
    <property type="entry name" value="4-S"/>
    <property type="match status" value="1"/>
</dbReference>
<comment type="similarity">
    <text evidence="2">Belongs to the sulfatase family.</text>
</comment>
<evidence type="ECO:0000256" key="4">
    <source>
        <dbReference type="ARBA" id="ARBA00022801"/>
    </source>
</evidence>
<dbReference type="Proteomes" id="UP000593567">
    <property type="component" value="Unassembled WGS sequence"/>
</dbReference>
<dbReference type="PROSITE" id="PS00149">
    <property type="entry name" value="SULFATASE_2"/>
    <property type="match status" value="1"/>
</dbReference>
<name>A0A7J7KPQ4_BUGNE</name>
<evidence type="ECO:0000256" key="1">
    <source>
        <dbReference type="ARBA" id="ARBA00001913"/>
    </source>
</evidence>
<evidence type="ECO:0000256" key="2">
    <source>
        <dbReference type="ARBA" id="ARBA00008779"/>
    </source>
</evidence>
<dbReference type="InterPro" id="IPR047115">
    <property type="entry name" value="ARSB"/>
</dbReference>
<evidence type="ECO:0000256" key="5">
    <source>
        <dbReference type="ARBA" id="ARBA00022837"/>
    </source>
</evidence>
<dbReference type="PANTHER" id="PTHR10342:SF274">
    <property type="entry name" value="ARYLSULFATASE B"/>
    <property type="match status" value="1"/>
</dbReference>
<comment type="cofactor">
    <cofactor evidence="1">
        <name>Ca(2+)</name>
        <dbReference type="ChEBI" id="CHEBI:29108"/>
    </cofactor>
</comment>
<dbReference type="SUPFAM" id="SSF53649">
    <property type="entry name" value="Alkaline phosphatase-like"/>
    <property type="match status" value="1"/>
</dbReference>
<evidence type="ECO:0000256" key="3">
    <source>
        <dbReference type="ARBA" id="ARBA00022723"/>
    </source>
</evidence>
<dbReference type="EMBL" id="VXIV02000171">
    <property type="protein sequence ID" value="KAF6040164.1"/>
    <property type="molecule type" value="Genomic_DNA"/>
</dbReference>
<comment type="caution">
    <text evidence="9">The sequence shown here is derived from an EMBL/GenBank/DDBJ whole genome shotgun (WGS) entry which is preliminary data.</text>
</comment>
<organism evidence="9 10">
    <name type="scientific">Bugula neritina</name>
    <name type="common">Brown bryozoan</name>
    <name type="synonym">Sertularia neritina</name>
    <dbReference type="NCBI Taxonomy" id="10212"/>
    <lineage>
        <taxon>Eukaryota</taxon>
        <taxon>Metazoa</taxon>
        <taxon>Spiralia</taxon>
        <taxon>Lophotrochozoa</taxon>
        <taxon>Bryozoa</taxon>
        <taxon>Gymnolaemata</taxon>
        <taxon>Cheilostomatida</taxon>
        <taxon>Flustrina</taxon>
        <taxon>Buguloidea</taxon>
        <taxon>Bugulidae</taxon>
        <taxon>Bugula</taxon>
    </lineage>
</organism>
<dbReference type="InterPro" id="IPR017850">
    <property type="entry name" value="Alkaline_phosphatase_core_sf"/>
</dbReference>
<proteinExistence type="inferred from homology"/>
<feature type="signal peptide" evidence="7">
    <location>
        <begin position="1"/>
        <end position="17"/>
    </location>
</feature>
<keyword evidence="6" id="KW-0325">Glycoprotein</keyword>
<keyword evidence="4" id="KW-0378">Hydrolase</keyword>
<keyword evidence="10" id="KW-1185">Reference proteome</keyword>
<keyword evidence="7" id="KW-0732">Signal</keyword>
<evidence type="ECO:0000256" key="6">
    <source>
        <dbReference type="ARBA" id="ARBA00023180"/>
    </source>
</evidence>
<feature type="chain" id="PRO_5029600602" evidence="7">
    <location>
        <begin position="18"/>
        <end position="492"/>
    </location>
</feature>
<evidence type="ECO:0000256" key="7">
    <source>
        <dbReference type="SAM" id="SignalP"/>
    </source>
</evidence>